<dbReference type="PANTHER" id="PTHR46601:SF2">
    <property type="entry name" value="UBIQUITIN-LIKE PROTEASE FAMILY PROFILE DOMAIN-CONTAINING PROTEIN"/>
    <property type="match status" value="1"/>
</dbReference>
<evidence type="ECO:0000313" key="2">
    <source>
        <dbReference type="EMBL" id="CAF4427633.1"/>
    </source>
</evidence>
<dbReference type="EMBL" id="CAJOBA010078016">
    <property type="protein sequence ID" value="CAF4427633.1"/>
    <property type="molecule type" value="Genomic_DNA"/>
</dbReference>
<dbReference type="Proteomes" id="UP000682733">
    <property type="component" value="Unassembled WGS sequence"/>
</dbReference>
<proteinExistence type="predicted"/>
<gene>
    <name evidence="1" type="ORF">OVA965_LOCUS42740</name>
    <name evidence="2" type="ORF">TMI583_LOCUS44743</name>
</gene>
<sequence>IAHEHKINLSWNFVATSHGKGVVDGIGGTVKWLVWSTVLGGGACRSAEDFIKIAKQKTKKIIPIEITKNDISASKLKLRKMTLTHLN</sequence>
<name>A0A8S2WHN3_9BILA</name>
<reference evidence="2" key="1">
    <citation type="submission" date="2021-02" db="EMBL/GenBank/DDBJ databases">
        <authorList>
            <person name="Nowell W R."/>
        </authorList>
    </citation>
    <scope>NUCLEOTIDE SEQUENCE</scope>
</reference>
<dbReference type="Proteomes" id="UP000677228">
    <property type="component" value="Unassembled WGS sequence"/>
</dbReference>
<dbReference type="EMBL" id="CAJNOK010053648">
    <property type="protein sequence ID" value="CAF1612722.1"/>
    <property type="molecule type" value="Genomic_DNA"/>
</dbReference>
<organism evidence="2 3">
    <name type="scientific">Didymodactylos carnosus</name>
    <dbReference type="NCBI Taxonomy" id="1234261"/>
    <lineage>
        <taxon>Eukaryota</taxon>
        <taxon>Metazoa</taxon>
        <taxon>Spiralia</taxon>
        <taxon>Gnathifera</taxon>
        <taxon>Rotifera</taxon>
        <taxon>Eurotatoria</taxon>
        <taxon>Bdelloidea</taxon>
        <taxon>Philodinida</taxon>
        <taxon>Philodinidae</taxon>
        <taxon>Didymodactylos</taxon>
    </lineage>
</organism>
<feature type="non-terminal residue" evidence="2">
    <location>
        <position position="1"/>
    </location>
</feature>
<dbReference type="PANTHER" id="PTHR46601">
    <property type="entry name" value="ULP_PROTEASE DOMAIN-CONTAINING PROTEIN"/>
    <property type="match status" value="1"/>
</dbReference>
<dbReference type="AlphaFoldDB" id="A0A8S2WHN3"/>
<evidence type="ECO:0000313" key="3">
    <source>
        <dbReference type="Proteomes" id="UP000682733"/>
    </source>
</evidence>
<evidence type="ECO:0000313" key="1">
    <source>
        <dbReference type="EMBL" id="CAF1612722.1"/>
    </source>
</evidence>
<comment type="caution">
    <text evidence="2">The sequence shown here is derived from an EMBL/GenBank/DDBJ whole genome shotgun (WGS) entry which is preliminary data.</text>
</comment>
<protein>
    <submittedName>
        <fullName evidence="2">Uncharacterized protein</fullName>
    </submittedName>
</protein>
<accession>A0A8S2WHN3</accession>